<dbReference type="PANTHER" id="PTHR11662:SF399">
    <property type="entry name" value="FI19708P1-RELATED"/>
    <property type="match status" value="1"/>
</dbReference>
<keyword evidence="4 5" id="KW-0472">Membrane</keyword>
<evidence type="ECO:0000256" key="5">
    <source>
        <dbReference type="SAM" id="Phobius"/>
    </source>
</evidence>
<keyword evidence="7" id="KW-1185">Reference proteome</keyword>
<comment type="caution">
    <text evidence="6">The sequence shown here is derived from an EMBL/GenBank/DDBJ whole genome shotgun (WGS) entry which is preliminary data.</text>
</comment>
<keyword evidence="2 5" id="KW-0812">Transmembrane</keyword>
<dbReference type="GO" id="GO:0022857">
    <property type="term" value="F:transmembrane transporter activity"/>
    <property type="evidence" value="ECO:0007669"/>
    <property type="project" value="TreeGrafter"/>
</dbReference>
<dbReference type="GO" id="GO:0006820">
    <property type="term" value="P:monoatomic anion transport"/>
    <property type="evidence" value="ECO:0007669"/>
    <property type="project" value="TreeGrafter"/>
</dbReference>
<accession>A0AAV1JYI9</accession>
<keyword evidence="3 5" id="KW-1133">Transmembrane helix</keyword>
<evidence type="ECO:0000256" key="4">
    <source>
        <dbReference type="ARBA" id="ARBA00023136"/>
    </source>
</evidence>
<dbReference type="InterPro" id="IPR036259">
    <property type="entry name" value="MFS_trans_sf"/>
</dbReference>
<dbReference type="Gene3D" id="1.20.1250.20">
    <property type="entry name" value="MFS general substrate transporter like domains"/>
    <property type="match status" value="1"/>
</dbReference>
<evidence type="ECO:0000256" key="2">
    <source>
        <dbReference type="ARBA" id="ARBA00022692"/>
    </source>
</evidence>
<protein>
    <submittedName>
        <fullName evidence="6">Uncharacterized protein</fullName>
    </submittedName>
</protein>
<dbReference type="PANTHER" id="PTHR11662">
    <property type="entry name" value="SOLUTE CARRIER FAMILY 17"/>
    <property type="match status" value="1"/>
</dbReference>
<dbReference type="AlphaFoldDB" id="A0AAV1JYI9"/>
<comment type="subcellular location">
    <subcellularLocation>
        <location evidence="1">Membrane</location>
        <topology evidence="1">Multi-pass membrane protein</topology>
    </subcellularLocation>
</comment>
<gene>
    <name evidence="6" type="ORF">LNINA_LOCUS12397</name>
</gene>
<organism evidence="6 7">
    <name type="scientific">Leptosia nina</name>
    <dbReference type="NCBI Taxonomy" id="320188"/>
    <lineage>
        <taxon>Eukaryota</taxon>
        <taxon>Metazoa</taxon>
        <taxon>Ecdysozoa</taxon>
        <taxon>Arthropoda</taxon>
        <taxon>Hexapoda</taxon>
        <taxon>Insecta</taxon>
        <taxon>Pterygota</taxon>
        <taxon>Neoptera</taxon>
        <taxon>Endopterygota</taxon>
        <taxon>Lepidoptera</taxon>
        <taxon>Glossata</taxon>
        <taxon>Ditrysia</taxon>
        <taxon>Papilionoidea</taxon>
        <taxon>Pieridae</taxon>
        <taxon>Pierinae</taxon>
        <taxon>Leptosia</taxon>
    </lineage>
</organism>
<feature type="transmembrane region" description="Helical" evidence="5">
    <location>
        <begin position="33"/>
        <end position="52"/>
    </location>
</feature>
<evidence type="ECO:0000256" key="1">
    <source>
        <dbReference type="ARBA" id="ARBA00004141"/>
    </source>
</evidence>
<dbReference type="Proteomes" id="UP001497472">
    <property type="component" value="Unassembled WGS sequence"/>
</dbReference>
<evidence type="ECO:0000313" key="7">
    <source>
        <dbReference type="Proteomes" id="UP001497472"/>
    </source>
</evidence>
<proteinExistence type="predicted"/>
<dbReference type="SUPFAM" id="SSF103473">
    <property type="entry name" value="MFS general substrate transporter"/>
    <property type="match status" value="1"/>
</dbReference>
<name>A0AAV1JYI9_9NEOP</name>
<dbReference type="InterPro" id="IPR050382">
    <property type="entry name" value="MFS_Na/Anion_cotransporter"/>
</dbReference>
<evidence type="ECO:0000313" key="6">
    <source>
        <dbReference type="EMBL" id="CAK1553393.1"/>
    </source>
</evidence>
<evidence type="ECO:0000256" key="3">
    <source>
        <dbReference type="ARBA" id="ARBA00022989"/>
    </source>
</evidence>
<reference evidence="6 7" key="1">
    <citation type="submission" date="2023-11" db="EMBL/GenBank/DDBJ databases">
        <authorList>
            <person name="Okamura Y."/>
        </authorList>
    </citation>
    <scope>NUCLEOTIDE SEQUENCE [LARGE SCALE GENOMIC DNA]</scope>
</reference>
<sequence>MGLSNTIATLPGIVSPPLAGSIVTDKTAEQWRIVCFISSAIYLVGAIIYYIFCSAEQQPWVVEFDNDPSFDTDAASVTTTRGYDNKALDHNSEM</sequence>
<dbReference type="EMBL" id="CAVLEF010000225">
    <property type="protein sequence ID" value="CAK1553393.1"/>
    <property type="molecule type" value="Genomic_DNA"/>
</dbReference>
<dbReference type="GO" id="GO:0016020">
    <property type="term" value="C:membrane"/>
    <property type="evidence" value="ECO:0007669"/>
    <property type="project" value="UniProtKB-SubCell"/>
</dbReference>